<dbReference type="InterPro" id="IPR037075">
    <property type="entry name" value="HCHO-activating_enzyme_sf"/>
</dbReference>
<dbReference type="InterPro" id="IPR020568">
    <property type="entry name" value="Ribosomal_Su5_D2-typ_SF"/>
</dbReference>
<organism evidence="3 4">
    <name type="scientific">Trinickia dinghuensis</name>
    <dbReference type="NCBI Taxonomy" id="2291023"/>
    <lineage>
        <taxon>Bacteria</taxon>
        <taxon>Pseudomonadati</taxon>
        <taxon>Pseudomonadota</taxon>
        <taxon>Betaproteobacteria</taxon>
        <taxon>Burkholderiales</taxon>
        <taxon>Burkholderiaceae</taxon>
        <taxon>Trinickia</taxon>
    </lineage>
</organism>
<evidence type="ECO:0000259" key="2">
    <source>
        <dbReference type="Pfam" id="PF08714"/>
    </source>
</evidence>
<dbReference type="RefSeq" id="WP_115532213.1">
    <property type="nucleotide sequence ID" value="NZ_QRGA01000001.1"/>
</dbReference>
<evidence type="ECO:0000313" key="3">
    <source>
        <dbReference type="EMBL" id="RDV00490.1"/>
    </source>
</evidence>
<comment type="caution">
    <text evidence="3">The sequence shown here is derived from an EMBL/GenBank/DDBJ whole genome shotgun (WGS) entry which is preliminary data.</text>
</comment>
<sequence>MKGLQVYIGEGFAGPGVNAAHINIMIGPRNGPVGQAFTGSLSSPSQGHVPFMVVAQPNVPVKPVTLYVNKADIRGDLHGNATWGASQAAIAKAVTEAMLDGTLPPEAENEWCIVTANWVNWGCDDLDAVYENNYAACKTAIHAAMNGLPSLECLAAIRDDISNPFYTPKAKAADAA</sequence>
<dbReference type="InterPro" id="IPR014826">
    <property type="entry name" value="HCHO-activating_enzyme"/>
</dbReference>
<feature type="domain" description="Formaldehyde-activating enzyme" evidence="2">
    <location>
        <begin position="8"/>
        <end position="165"/>
    </location>
</feature>
<name>A0A3D8K5J4_9BURK</name>
<dbReference type="EMBL" id="QRGA01000001">
    <property type="protein sequence ID" value="RDV00490.1"/>
    <property type="molecule type" value="Genomic_DNA"/>
</dbReference>
<protein>
    <submittedName>
        <fullName evidence="3">Formaldehyde-activating enzyme</fullName>
    </submittedName>
</protein>
<evidence type="ECO:0000313" key="4">
    <source>
        <dbReference type="Proteomes" id="UP000256838"/>
    </source>
</evidence>
<keyword evidence="1" id="KW-0456">Lyase</keyword>
<reference evidence="3 4" key="1">
    <citation type="submission" date="2018-08" db="EMBL/GenBank/DDBJ databases">
        <title>Paraburkholderia sp. DHOM06 isolated from forest soil.</title>
        <authorList>
            <person name="Gao Z.-H."/>
            <person name="Qiu L.-H."/>
        </authorList>
    </citation>
    <scope>NUCLEOTIDE SEQUENCE [LARGE SCALE GENOMIC DNA]</scope>
    <source>
        <strain evidence="3 4">DHOM06</strain>
    </source>
</reference>
<dbReference type="GO" id="GO:0016840">
    <property type="term" value="F:carbon-nitrogen lyase activity"/>
    <property type="evidence" value="ECO:0007669"/>
    <property type="project" value="InterPro"/>
</dbReference>
<gene>
    <name evidence="3" type="primary">fae</name>
    <name evidence="3" type="ORF">DWV00_01515</name>
</gene>
<dbReference type="Pfam" id="PF08714">
    <property type="entry name" value="Fae"/>
    <property type="match status" value="1"/>
</dbReference>
<dbReference type="SUPFAM" id="SSF54211">
    <property type="entry name" value="Ribosomal protein S5 domain 2-like"/>
    <property type="match status" value="1"/>
</dbReference>
<dbReference type="Proteomes" id="UP000256838">
    <property type="component" value="Unassembled WGS sequence"/>
</dbReference>
<accession>A0A3D8K5J4</accession>
<keyword evidence="4" id="KW-1185">Reference proteome</keyword>
<evidence type="ECO:0000256" key="1">
    <source>
        <dbReference type="ARBA" id="ARBA00023239"/>
    </source>
</evidence>
<dbReference type="GO" id="GO:0016051">
    <property type="term" value="P:carbohydrate biosynthetic process"/>
    <property type="evidence" value="ECO:0007669"/>
    <property type="project" value="InterPro"/>
</dbReference>
<dbReference type="AlphaFoldDB" id="A0A3D8K5J4"/>
<dbReference type="OrthoDB" id="8443451at2"/>
<dbReference type="NCBIfam" id="TIGR03126">
    <property type="entry name" value="one_C_fae"/>
    <property type="match status" value="1"/>
</dbReference>
<dbReference type="Gene3D" id="3.30.230.60">
    <property type="entry name" value="Formaldehyde-activating enzyme"/>
    <property type="match status" value="1"/>
</dbReference>
<proteinExistence type="predicted"/>